<name>G7H276_9ACTN</name>
<dbReference type="RefSeq" id="WP_007322026.1">
    <property type="nucleotide sequence ID" value="NZ_BAEE01000050.1"/>
</dbReference>
<gene>
    <name evidence="1" type="ORF">GOARA_050_00130</name>
</gene>
<proteinExistence type="predicted"/>
<dbReference type="OrthoDB" id="4775251at2"/>
<evidence type="ECO:0000313" key="1">
    <source>
        <dbReference type="EMBL" id="GAB09951.1"/>
    </source>
</evidence>
<protein>
    <submittedName>
        <fullName evidence="1">Uncharacterized protein</fullName>
    </submittedName>
</protein>
<reference evidence="1 2" key="1">
    <citation type="submission" date="2011-11" db="EMBL/GenBank/DDBJ databases">
        <title>Whole genome shotgun sequence of Gordonia araii NBRC 100433.</title>
        <authorList>
            <person name="Yoshida Y."/>
            <person name="Hosoyama A."/>
            <person name="Tsuchikane K."/>
            <person name="Katsumata H."/>
            <person name="Yamazaki S."/>
            <person name="Fujita N."/>
        </authorList>
    </citation>
    <scope>NUCLEOTIDE SEQUENCE [LARGE SCALE GENOMIC DNA]</scope>
    <source>
        <strain evidence="1 2">NBRC 100433</strain>
    </source>
</reference>
<organism evidence="1 2">
    <name type="scientific">Gordonia araii NBRC 100433</name>
    <dbReference type="NCBI Taxonomy" id="1073574"/>
    <lineage>
        <taxon>Bacteria</taxon>
        <taxon>Bacillati</taxon>
        <taxon>Actinomycetota</taxon>
        <taxon>Actinomycetes</taxon>
        <taxon>Mycobacteriales</taxon>
        <taxon>Gordoniaceae</taxon>
        <taxon>Gordonia</taxon>
    </lineage>
</organism>
<accession>G7H276</accession>
<keyword evidence="2" id="KW-1185">Reference proteome</keyword>
<dbReference type="STRING" id="1073574.GOARA_050_00130"/>
<dbReference type="Proteomes" id="UP000035088">
    <property type="component" value="Unassembled WGS sequence"/>
</dbReference>
<dbReference type="EMBL" id="BAEE01000050">
    <property type="protein sequence ID" value="GAB09951.1"/>
    <property type="molecule type" value="Genomic_DNA"/>
</dbReference>
<evidence type="ECO:0000313" key="2">
    <source>
        <dbReference type="Proteomes" id="UP000035088"/>
    </source>
</evidence>
<sequence length="116" mass="12232">MTTGAISTAHEWVDSRTTTQSRSGAVTVTTTAQGLPVAIRLADSAMRLGADALASQVLALCEQGRIAASVRLRELLAADGVDDEVLATMSLATTDDLARVQAVDDEQACAPRTWFR</sequence>
<dbReference type="AlphaFoldDB" id="G7H276"/>
<comment type="caution">
    <text evidence="1">The sequence shown here is derived from an EMBL/GenBank/DDBJ whole genome shotgun (WGS) entry which is preliminary data.</text>
</comment>